<sequence>MTQDVIDLVNRVVAAQRTCILQWIPAHVDMFGKEQAGNLAKEARNSSQLSNSLTFTDAIARCKLIYQPVKKHFIP</sequence>
<dbReference type="EMBL" id="BMAU01021294">
    <property type="protein sequence ID" value="GFY10094.1"/>
    <property type="molecule type" value="Genomic_DNA"/>
</dbReference>
<proteinExistence type="predicted"/>
<evidence type="ECO:0000313" key="1">
    <source>
        <dbReference type="EMBL" id="GFY10094.1"/>
    </source>
</evidence>
<accession>A0A8X6SAV4</accession>
<dbReference type="AlphaFoldDB" id="A0A8X6SAV4"/>
<evidence type="ECO:0008006" key="3">
    <source>
        <dbReference type="Google" id="ProtNLM"/>
    </source>
</evidence>
<comment type="caution">
    <text evidence="1">The sequence shown here is derived from an EMBL/GenBank/DDBJ whole genome shotgun (WGS) entry which is preliminary data.</text>
</comment>
<organism evidence="1 2">
    <name type="scientific">Trichonephila clavipes</name>
    <name type="common">Golden silk orbweaver</name>
    <name type="synonym">Nephila clavipes</name>
    <dbReference type="NCBI Taxonomy" id="2585209"/>
    <lineage>
        <taxon>Eukaryota</taxon>
        <taxon>Metazoa</taxon>
        <taxon>Ecdysozoa</taxon>
        <taxon>Arthropoda</taxon>
        <taxon>Chelicerata</taxon>
        <taxon>Arachnida</taxon>
        <taxon>Araneae</taxon>
        <taxon>Araneomorphae</taxon>
        <taxon>Entelegynae</taxon>
        <taxon>Araneoidea</taxon>
        <taxon>Nephilidae</taxon>
        <taxon>Trichonephila</taxon>
    </lineage>
</organism>
<protein>
    <recommendedName>
        <fullName evidence="3">RNase H type-1 domain-containing protein</fullName>
    </recommendedName>
</protein>
<reference evidence="1" key="1">
    <citation type="submission" date="2020-08" db="EMBL/GenBank/DDBJ databases">
        <title>Multicomponent nature underlies the extraordinary mechanical properties of spider dragline silk.</title>
        <authorList>
            <person name="Kono N."/>
            <person name="Nakamura H."/>
            <person name="Mori M."/>
            <person name="Yoshida Y."/>
            <person name="Ohtoshi R."/>
            <person name="Malay A.D."/>
            <person name="Moran D.A.P."/>
            <person name="Tomita M."/>
            <person name="Numata K."/>
            <person name="Arakawa K."/>
        </authorList>
    </citation>
    <scope>NUCLEOTIDE SEQUENCE</scope>
</reference>
<gene>
    <name evidence="1" type="ORF">TNCV_1946391</name>
</gene>
<dbReference type="Proteomes" id="UP000887159">
    <property type="component" value="Unassembled WGS sequence"/>
</dbReference>
<keyword evidence="2" id="KW-1185">Reference proteome</keyword>
<evidence type="ECO:0000313" key="2">
    <source>
        <dbReference type="Proteomes" id="UP000887159"/>
    </source>
</evidence>
<name>A0A8X6SAV4_TRICX</name>